<dbReference type="EMBL" id="LCMJ01000031">
    <property type="protein sequence ID" value="KKU34564.1"/>
    <property type="molecule type" value="Genomic_DNA"/>
</dbReference>
<dbReference type="AlphaFoldDB" id="A0A0G1PP57"/>
<comment type="caution">
    <text evidence="1">The sequence shown here is derived from an EMBL/GenBank/DDBJ whole genome shotgun (WGS) entry which is preliminary data.</text>
</comment>
<proteinExistence type="predicted"/>
<accession>A0A0G1PP57</accession>
<name>A0A0G1PP57_9BACT</name>
<evidence type="ECO:0000313" key="2">
    <source>
        <dbReference type="Proteomes" id="UP000034067"/>
    </source>
</evidence>
<protein>
    <submittedName>
        <fullName evidence="1">Uncharacterized protein</fullName>
    </submittedName>
</protein>
<gene>
    <name evidence="1" type="ORF">UX48_C0031G0012</name>
</gene>
<sequence length="239" mass="24540">MAQPNQLNPTTQNIVVFDGALAGGNAWSSKPIAKIEAYTNDVAAGVRQGLLNVNITRASTNALTTWDGNKDIGMKINAFNSAANGTNGGVEGIEILARNTGTGATCSIVKGLNITAENKTGAGTVQTMSTLMLTMKNNGVVATSIYGLEIQDESQGTSPAATYMLRFSTSGVAPASGAVPAVINVAAANSSGFTNLIYAESETLDCATVSGGTYSTAEGYFTVKVGANTYRIPFFTGID</sequence>
<reference evidence="1 2" key="1">
    <citation type="journal article" date="2015" name="Nature">
        <title>rRNA introns, odd ribosomes, and small enigmatic genomes across a large radiation of phyla.</title>
        <authorList>
            <person name="Brown C.T."/>
            <person name="Hug L.A."/>
            <person name="Thomas B.C."/>
            <person name="Sharon I."/>
            <person name="Castelle C.J."/>
            <person name="Singh A."/>
            <person name="Wilkins M.J."/>
            <person name="Williams K.H."/>
            <person name="Banfield J.F."/>
        </authorList>
    </citation>
    <scope>NUCLEOTIDE SEQUENCE [LARGE SCALE GENOMIC DNA]</scope>
</reference>
<evidence type="ECO:0000313" key="1">
    <source>
        <dbReference type="EMBL" id="KKU34564.1"/>
    </source>
</evidence>
<organism evidence="1 2">
    <name type="scientific">Candidatus Azambacteria bacterium GW2011_GWB1_46_27</name>
    <dbReference type="NCBI Taxonomy" id="1618617"/>
    <lineage>
        <taxon>Bacteria</taxon>
        <taxon>Candidatus Azamiibacteriota</taxon>
    </lineage>
</organism>
<dbReference type="Proteomes" id="UP000034067">
    <property type="component" value="Unassembled WGS sequence"/>
</dbReference>